<feature type="region of interest" description="Disordered" evidence="6">
    <location>
        <begin position="724"/>
        <end position="759"/>
    </location>
</feature>
<keyword evidence="4" id="KW-0967">Endosome</keyword>
<dbReference type="Pfam" id="PF03097">
    <property type="entry name" value="BRO1"/>
    <property type="match status" value="1"/>
</dbReference>
<dbReference type="STRING" id="984486.A0A1E3QQH3"/>
<dbReference type="PROSITE" id="PS51180">
    <property type="entry name" value="BRO1"/>
    <property type="match status" value="1"/>
</dbReference>
<dbReference type="AlphaFoldDB" id="A0A1E3QQH3"/>
<dbReference type="PANTHER" id="PTHR23030:SF30">
    <property type="entry name" value="TYROSINE-PROTEIN PHOSPHATASE NON-RECEPTOR TYPE 23"/>
    <property type="match status" value="1"/>
</dbReference>
<evidence type="ECO:0000313" key="9">
    <source>
        <dbReference type="Proteomes" id="UP000094336"/>
    </source>
</evidence>
<dbReference type="Gene3D" id="1.20.120.560">
    <property type="entry name" value="alix/aip1 in complex with the ypdl late domain"/>
    <property type="match status" value="1"/>
</dbReference>
<dbReference type="PANTHER" id="PTHR23030">
    <property type="entry name" value="PCD6 INTERACTING PROTEIN-RELATED"/>
    <property type="match status" value="1"/>
</dbReference>
<dbReference type="RefSeq" id="XP_018985263.1">
    <property type="nucleotide sequence ID" value="XM_019127092.1"/>
</dbReference>
<dbReference type="Proteomes" id="UP000094336">
    <property type="component" value="Unassembled WGS sequence"/>
</dbReference>
<dbReference type="GO" id="GO:0005768">
    <property type="term" value="C:endosome"/>
    <property type="evidence" value="ECO:0007669"/>
    <property type="project" value="UniProtKB-SubCell"/>
</dbReference>
<dbReference type="Pfam" id="PF13949">
    <property type="entry name" value="ALIX_LYPXL_bnd"/>
    <property type="match status" value="1"/>
</dbReference>
<proteinExistence type="predicted"/>
<evidence type="ECO:0000256" key="4">
    <source>
        <dbReference type="ARBA" id="ARBA00022753"/>
    </source>
</evidence>
<dbReference type="Gene3D" id="1.20.140.50">
    <property type="entry name" value="alix/aip1 like domains"/>
    <property type="match status" value="1"/>
</dbReference>
<keyword evidence="3" id="KW-0963">Cytoplasm</keyword>
<dbReference type="GO" id="GO:0043328">
    <property type="term" value="P:protein transport to vacuole involved in ubiquitin-dependent protein catabolic process via the multivesicular body sorting pathway"/>
    <property type="evidence" value="ECO:0007669"/>
    <property type="project" value="TreeGrafter"/>
</dbReference>
<keyword evidence="9" id="KW-1185">Reference proteome</keyword>
<dbReference type="Gene3D" id="1.25.40.280">
    <property type="entry name" value="alix/aip1 like domains"/>
    <property type="match status" value="1"/>
</dbReference>
<gene>
    <name evidence="8" type="ORF">BABINDRAFT_13530</name>
</gene>
<evidence type="ECO:0000256" key="2">
    <source>
        <dbReference type="ARBA" id="ARBA00004496"/>
    </source>
</evidence>
<protein>
    <recommendedName>
        <fullName evidence="5">BRO domain-containing protein 1</fullName>
    </recommendedName>
</protein>
<feature type="domain" description="BRO1" evidence="7">
    <location>
        <begin position="4"/>
        <end position="390"/>
    </location>
</feature>
<reference evidence="9" key="1">
    <citation type="submission" date="2016-05" db="EMBL/GenBank/DDBJ databases">
        <title>Comparative genomics of biotechnologically important yeasts.</title>
        <authorList>
            <consortium name="DOE Joint Genome Institute"/>
            <person name="Riley R."/>
            <person name="Haridas S."/>
            <person name="Wolfe K.H."/>
            <person name="Lopes M.R."/>
            <person name="Hittinger C.T."/>
            <person name="Goker M."/>
            <person name="Salamov A."/>
            <person name="Wisecaver J."/>
            <person name="Long T.M."/>
            <person name="Aerts A.L."/>
            <person name="Barry K."/>
            <person name="Choi C."/>
            <person name="Clum A."/>
            <person name="Coughlan A.Y."/>
            <person name="Deshpande S."/>
            <person name="Douglass A.P."/>
            <person name="Hanson S.J."/>
            <person name="Klenk H.-P."/>
            <person name="Labutti K."/>
            <person name="Lapidus A."/>
            <person name="Lindquist E."/>
            <person name="Lipzen A."/>
            <person name="Meier-Kolthoff J.P."/>
            <person name="Ohm R.A."/>
            <person name="Otillar R.P."/>
            <person name="Pangilinan J."/>
            <person name="Peng Y."/>
            <person name="Rokas A."/>
            <person name="Rosa C.A."/>
            <person name="Scheuner C."/>
            <person name="Sibirny A.A."/>
            <person name="Slot J.C."/>
            <person name="Stielow J.B."/>
            <person name="Sun H."/>
            <person name="Kurtzman C.P."/>
            <person name="Blackwell M."/>
            <person name="Grigoriev I.V."/>
            <person name="Jeffries T.W."/>
        </authorList>
    </citation>
    <scope>NUCLEOTIDE SEQUENCE [LARGE SCALE GENOMIC DNA]</scope>
    <source>
        <strain evidence="9">NRRL Y-12698</strain>
    </source>
</reference>
<dbReference type="EMBL" id="KV454431">
    <property type="protein sequence ID" value="ODQ79935.1"/>
    <property type="molecule type" value="Genomic_DNA"/>
</dbReference>
<dbReference type="InterPro" id="IPR038499">
    <property type="entry name" value="BRO1_sf"/>
</dbReference>
<dbReference type="InterPro" id="IPR025304">
    <property type="entry name" value="ALIX_V_dom"/>
</dbReference>
<feature type="compositionally biased region" description="Polar residues" evidence="6">
    <location>
        <begin position="739"/>
        <end position="759"/>
    </location>
</feature>
<dbReference type="InterPro" id="IPR004328">
    <property type="entry name" value="BRO1_dom"/>
</dbReference>
<dbReference type="GeneID" id="30144945"/>
<evidence type="ECO:0000259" key="7">
    <source>
        <dbReference type="PROSITE" id="PS51180"/>
    </source>
</evidence>
<evidence type="ECO:0000256" key="3">
    <source>
        <dbReference type="ARBA" id="ARBA00022490"/>
    </source>
</evidence>
<feature type="region of interest" description="Disordered" evidence="6">
    <location>
        <begin position="804"/>
        <end position="869"/>
    </location>
</feature>
<organism evidence="8 9">
    <name type="scientific">Babjeviella inositovora NRRL Y-12698</name>
    <dbReference type="NCBI Taxonomy" id="984486"/>
    <lineage>
        <taxon>Eukaryota</taxon>
        <taxon>Fungi</taxon>
        <taxon>Dikarya</taxon>
        <taxon>Ascomycota</taxon>
        <taxon>Saccharomycotina</taxon>
        <taxon>Pichiomycetes</taxon>
        <taxon>Serinales incertae sedis</taxon>
        <taxon>Babjeviella</taxon>
    </lineage>
</organism>
<comment type="subcellular location">
    <subcellularLocation>
        <location evidence="2">Cytoplasm</location>
    </subcellularLocation>
    <subcellularLocation>
        <location evidence="1">Endosome</location>
    </subcellularLocation>
</comment>
<accession>A0A1E3QQH3</accession>
<dbReference type="OrthoDB" id="2141925at2759"/>
<sequence>MKSPLIAVPLKKTEPTDWSHPLKSYLRSHYGGVLDLEANIEQFQRLRTDLQGANADATGRDIYYRYYGQLELLDLRLVSSALPKIEFTWHDAFLPTESARQSTFAFEKANILFNLGAILSKIGHDAMCDGNFKDAYAAYQQAAGVFEYVGESFLHAPSVDLHVDTVKSLAKLMLAQAQEVFILKMVGEGKTVTALFPRLLQCCAALYRAAHEQLTTANATRVVVATNLLQYVYIKAHFYVAAVNYHQALVLETSKPGEAIAYLKAASSALKDHCNEYTLVAEYKPFQETLKDYNELIHTTLARLEKDNDFVYHAVVPAATSLPEIKPMESAKALPLTQHPVFIALNLEMRDLFEKIIPLDVHELNSLYSEEKAQLIRDESEAIDVSNEMLASIFEYLNLPKALHEIKHRQTEDETDPQVLSMAYEISHGANLFDERDKTEYSKKRVYDLLAEAETKLRGVPEGERFRQELTGIKKSLLEATENDAKLSEALKEVEADLRFILKHGRDEEAMKKYYLGGEADVSLLDMEQSSTLEVKISALETHMLDLTNLRKERTKLYDSLKQMTMDDDISQILILNKKALATNVGLQATIFQDALLKYKPYQDRINLNIAKQSQLISALKRVWNEILAEPSIKQYQTASQARTLQAQTAFQRVLLAYQVWQAVALGISQGALYYTQLLGLVKSLGENIDASARRASATAPNVGDLSARLSLLSVNESPRSLLSGGIPSLPSRPDKPFQQGSYQNQYQAPPTQASQYHAPPAQTSQYLAPQLSLYQSPQQYLNQPSQSSQQPLYQTQPYQIQPQQALGHSQPPRDQPQGPGLIYNEPSVFDRSLYTSYSNTSQPQPAQPPQQPPYDGNTYDTSKFHSPY</sequence>
<name>A0A1E3QQH3_9ASCO</name>
<dbReference type="SMART" id="SM01041">
    <property type="entry name" value="BRO1"/>
    <property type="match status" value="1"/>
</dbReference>
<evidence type="ECO:0000256" key="6">
    <source>
        <dbReference type="SAM" id="MobiDB-lite"/>
    </source>
</evidence>
<evidence type="ECO:0000256" key="1">
    <source>
        <dbReference type="ARBA" id="ARBA00004177"/>
    </source>
</evidence>
<evidence type="ECO:0000256" key="5">
    <source>
        <dbReference type="ARBA" id="ARBA00041284"/>
    </source>
</evidence>
<evidence type="ECO:0000313" key="8">
    <source>
        <dbReference type="EMBL" id="ODQ79935.1"/>
    </source>
</evidence>